<feature type="repeat" description="ANK" evidence="3">
    <location>
        <begin position="558"/>
        <end position="591"/>
    </location>
</feature>
<keyword evidence="2 3" id="KW-0040">ANK repeat</keyword>
<proteinExistence type="predicted"/>
<evidence type="ECO:0000313" key="4">
    <source>
        <dbReference type="EMBL" id="CAG6671984.1"/>
    </source>
</evidence>
<dbReference type="InterPro" id="IPR036770">
    <property type="entry name" value="Ankyrin_rpt-contain_sf"/>
</dbReference>
<keyword evidence="1" id="KW-0677">Repeat</keyword>
<reference evidence="4" key="1">
    <citation type="submission" date="2021-05" db="EMBL/GenBank/DDBJ databases">
        <authorList>
            <person name="Alioto T."/>
            <person name="Alioto T."/>
            <person name="Gomez Garrido J."/>
        </authorList>
    </citation>
    <scope>NUCLEOTIDE SEQUENCE</scope>
</reference>
<organism evidence="4">
    <name type="scientific">Cacopsylla melanoneura</name>
    <dbReference type="NCBI Taxonomy" id="428564"/>
    <lineage>
        <taxon>Eukaryota</taxon>
        <taxon>Metazoa</taxon>
        <taxon>Ecdysozoa</taxon>
        <taxon>Arthropoda</taxon>
        <taxon>Hexapoda</taxon>
        <taxon>Insecta</taxon>
        <taxon>Pterygota</taxon>
        <taxon>Neoptera</taxon>
        <taxon>Paraneoptera</taxon>
        <taxon>Hemiptera</taxon>
        <taxon>Sternorrhyncha</taxon>
        <taxon>Psylloidea</taxon>
        <taxon>Psyllidae</taxon>
        <taxon>Psyllinae</taxon>
        <taxon>Cacopsylla</taxon>
    </lineage>
</organism>
<dbReference type="Pfam" id="PF12796">
    <property type="entry name" value="Ank_2"/>
    <property type="match status" value="5"/>
</dbReference>
<dbReference type="InterPro" id="IPR002110">
    <property type="entry name" value="Ankyrin_rpt"/>
</dbReference>
<dbReference type="PROSITE" id="PS50088">
    <property type="entry name" value="ANK_REPEAT"/>
    <property type="match status" value="6"/>
</dbReference>
<dbReference type="SUPFAM" id="SSF48403">
    <property type="entry name" value="Ankyrin repeat"/>
    <property type="match status" value="2"/>
</dbReference>
<feature type="repeat" description="ANK" evidence="3">
    <location>
        <begin position="106"/>
        <end position="138"/>
    </location>
</feature>
<dbReference type="SMART" id="SM00248">
    <property type="entry name" value="ANK"/>
    <property type="match status" value="13"/>
</dbReference>
<feature type="repeat" description="ANK" evidence="3">
    <location>
        <begin position="398"/>
        <end position="431"/>
    </location>
</feature>
<feature type="repeat" description="ANK" evidence="3">
    <location>
        <begin position="184"/>
        <end position="216"/>
    </location>
</feature>
<dbReference type="PROSITE" id="PS50297">
    <property type="entry name" value="ANK_REP_REGION"/>
    <property type="match status" value="5"/>
</dbReference>
<dbReference type="PANTHER" id="PTHR24171">
    <property type="entry name" value="ANKYRIN REPEAT DOMAIN-CONTAINING PROTEIN 39-RELATED"/>
    <property type="match status" value="1"/>
</dbReference>
<evidence type="ECO:0000256" key="1">
    <source>
        <dbReference type="ARBA" id="ARBA00022737"/>
    </source>
</evidence>
<sequence>MFHSVINVDLTPANHASAAEQLKQAYAQHLDGEMNKQRDIFLTDLCSEVYMNKTRNVEFLLNTGHNVNERMFNGRTALHIAIQRNYTPMTALLIHKGANVNAVDDKGLTPLHIACYFRQGDTVRLLLKNKANVHAKDSMGTLGTPILSAIIYNEIQPANAADLIDVIEVLIKHGANVNDKIESTGLMPLHFAVRENNIKVVEFLIANKADVNISMCGMPVLMYAVDQDYTEIVKAFLKCKSLDLKHRDPYLNTALHKACLDPVGNMTIVKLLVEKGFDVNAQNIDGLAPLHCALGASFFPLAEYLVNQDSINVNLTVRDQNIFIHLALEQCKMWRAGNQLKLIEQVTKRIIDKTDNLNERGELGTPLIHAAKINSLPIVKYLLGKGTSVHVKCLESNVQLTALHYACQHRGNLDMVKLLLDHGIDVNHAGSGFMNQPLGRAIRTGDFAMVQLLQTYGAQIDKTYVERNMSEMKMCYNQKEITERMKIDDLLRLNLKFLKNVRSNKYDEVKRNIEAGACVNVSTARCGSGLIYASWKQYTDIVDLLLVKGADVNFKSTTGYTSLHMACRCHPSDVIAWKLLQHGAYYNLRDDKKNKTPRRHAREGKKNNMDTLLQMIDMVFRDVISKHEEIVINLKYVKTNYTHLFDLLKLVKNSKGDSLVSLANSGKEKCEILREINDLLTEGSES</sequence>
<dbReference type="EMBL" id="HBUF01227273">
    <property type="protein sequence ID" value="CAG6671984.1"/>
    <property type="molecule type" value="Transcribed_RNA"/>
</dbReference>
<evidence type="ECO:0000256" key="2">
    <source>
        <dbReference type="ARBA" id="ARBA00023043"/>
    </source>
</evidence>
<dbReference type="Gene3D" id="1.25.40.20">
    <property type="entry name" value="Ankyrin repeat-containing domain"/>
    <property type="match status" value="4"/>
</dbReference>
<accession>A0A8D8SQJ8</accession>
<evidence type="ECO:0000256" key="3">
    <source>
        <dbReference type="PROSITE-ProRule" id="PRU00023"/>
    </source>
</evidence>
<dbReference type="AlphaFoldDB" id="A0A8D8SQJ8"/>
<dbReference type="PRINTS" id="PR01415">
    <property type="entry name" value="ANKYRIN"/>
</dbReference>
<name>A0A8D8SQJ8_9HEMI</name>
<protein>
    <submittedName>
        <fullName evidence="4">Ankyrin repeat protein RF_0381</fullName>
    </submittedName>
</protein>
<feature type="repeat" description="ANK" evidence="3">
    <location>
        <begin position="250"/>
        <end position="284"/>
    </location>
</feature>
<feature type="repeat" description="ANK" evidence="3">
    <location>
        <begin position="73"/>
        <end position="105"/>
    </location>
</feature>